<reference evidence="2" key="1">
    <citation type="journal article" date="2019" name="Int. J. Syst. Evol. Microbiol.">
        <title>The Global Catalogue of Microorganisms (GCM) 10K type strain sequencing project: providing services to taxonomists for standard genome sequencing and annotation.</title>
        <authorList>
            <consortium name="The Broad Institute Genomics Platform"/>
            <consortium name="The Broad Institute Genome Sequencing Center for Infectious Disease"/>
            <person name="Wu L."/>
            <person name="Ma J."/>
        </authorList>
    </citation>
    <scope>NUCLEOTIDE SEQUENCE [LARGE SCALE GENOMIC DNA]</scope>
    <source>
        <strain evidence="2">JCM 16603</strain>
    </source>
</reference>
<evidence type="ECO:0000313" key="2">
    <source>
        <dbReference type="Proteomes" id="UP001501310"/>
    </source>
</evidence>
<evidence type="ECO:0000313" key="1">
    <source>
        <dbReference type="EMBL" id="GAA4008608.1"/>
    </source>
</evidence>
<accession>A0ABP7S976</accession>
<protein>
    <submittedName>
        <fullName evidence="1">Uncharacterized protein</fullName>
    </submittedName>
</protein>
<dbReference type="Proteomes" id="UP001501310">
    <property type="component" value="Unassembled WGS sequence"/>
</dbReference>
<gene>
    <name evidence="1" type="ORF">GCM10022211_22790</name>
</gene>
<dbReference type="EMBL" id="BAAAZD010000002">
    <property type="protein sequence ID" value="GAA4008608.1"/>
    <property type="molecule type" value="Genomic_DNA"/>
</dbReference>
<comment type="caution">
    <text evidence="1">The sequence shown here is derived from an EMBL/GenBank/DDBJ whole genome shotgun (WGS) entry which is preliminary data.</text>
</comment>
<proteinExistence type="predicted"/>
<sequence length="76" mass="8638">MADARPDLIKHPSRETARIEHQSLISGHRSRLLTVSIRVNKSIGAVVLPRHWEQKTMWNFYNWLWGSGAESSGGRG</sequence>
<organism evidence="1 2">
    <name type="scientific">Sphingomonas humi</name>
    <dbReference type="NCBI Taxonomy" id="335630"/>
    <lineage>
        <taxon>Bacteria</taxon>
        <taxon>Pseudomonadati</taxon>
        <taxon>Pseudomonadota</taxon>
        <taxon>Alphaproteobacteria</taxon>
        <taxon>Sphingomonadales</taxon>
        <taxon>Sphingomonadaceae</taxon>
        <taxon>Sphingomonas</taxon>
    </lineage>
</organism>
<name>A0ABP7S976_9SPHN</name>
<keyword evidence="2" id="KW-1185">Reference proteome</keyword>